<comment type="caution">
    <text evidence="2">The sequence shown here is derived from an EMBL/GenBank/DDBJ whole genome shotgun (WGS) entry which is preliminary data.</text>
</comment>
<evidence type="ECO:0000313" key="3">
    <source>
        <dbReference type="Proteomes" id="UP001286313"/>
    </source>
</evidence>
<dbReference type="PROSITE" id="PS51257">
    <property type="entry name" value="PROKAR_LIPOPROTEIN"/>
    <property type="match status" value="1"/>
</dbReference>
<feature type="compositionally biased region" description="Pro residues" evidence="1">
    <location>
        <begin position="89"/>
        <end position="99"/>
    </location>
</feature>
<dbReference type="EMBL" id="JAWQEG010003517">
    <property type="protein sequence ID" value="KAK3865833.1"/>
    <property type="molecule type" value="Genomic_DNA"/>
</dbReference>
<proteinExistence type="predicted"/>
<dbReference type="Proteomes" id="UP001286313">
    <property type="component" value="Unassembled WGS sequence"/>
</dbReference>
<organism evidence="2 3">
    <name type="scientific">Petrolisthes cinctipes</name>
    <name type="common">Flat porcelain crab</name>
    <dbReference type="NCBI Taxonomy" id="88211"/>
    <lineage>
        <taxon>Eukaryota</taxon>
        <taxon>Metazoa</taxon>
        <taxon>Ecdysozoa</taxon>
        <taxon>Arthropoda</taxon>
        <taxon>Crustacea</taxon>
        <taxon>Multicrustacea</taxon>
        <taxon>Malacostraca</taxon>
        <taxon>Eumalacostraca</taxon>
        <taxon>Eucarida</taxon>
        <taxon>Decapoda</taxon>
        <taxon>Pleocyemata</taxon>
        <taxon>Anomura</taxon>
        <taxon>Galatheoidea</taxon>
        <taxon>Porcellanidae</taxon>
        <taxon>Petrolisthes</taxon>
    </lineage>
</organism>
<protein>
    <submittedName>
        <fullName evidence="2">Uncharacterized protein</fullName>
    </submittedName>
</protein>
<reference evidence="2" key="1">
    <citation type="submission" date="2023-10" db="EMBL/GenBank/DDBJ databases">
        <title>Genome assemblies of two species of porcelain crab, Petrolisthes cinctipes and Petrolisthes manimaculis (Anomura: Porcellanidae).</title>
        <authorList>
            <person name="Angst P."/>
        </authorList>
    </citation>
    <scope>NUCLEOTIDE SEQUENCE</scope>
    <source>
        <strain evidence="2">PB745_01</strain>
        <tissue evidence="2">Gill</tissue>
    </source>
</reference>
<evidence type="ECO:0000313" key="2">
    <source>
        <dbReference type="EMBL" id="KAK3865833.1"/>
    </source>
</evidence>
<feature type="region of interest" description="Disordered" evidence="1">
    <location>
        <begin position="78"/>
        <end position="99"/>
    </location>
</feature>
<name>A0AAE1F3C1_PETCI</name>
<dbReference type="AlphaFoldDB" id="A0AAE1F3C1"/>
<sequence length="99" mass="11141">MQRLYGRGHGTRLGIYSTPGDTSTFSILALLYACNERSIEFKPWKASETDWCHHGYHPIQTTLTGFYAAVIQDHTTCRQHRLQDGGRPPTIPSPSPQDP</sequence>
<gene>
    <name evidence="2" type="ORF">Pcinc_028577</name>
</gene>
<keyword evidence="3" id="KW-1185">Reference proteome</keyword>
<accession>A0AAE1F3C1</accession>
<evidence type="ECO:0000256" key="1">
    <source>
        <dbReference type="SAM" id="MobiDB-lite"/>
    </source>
</evidence>